<name>A0A4Q0PQD0_9FLAO</name>
<dbReference type="PROSITE" id="PS51257">
    <property type="entry name" value="PROKAR_LIPOPROTEIN"/>
    <property type="match status" value="1"/>
</dbReference>
<keyword evidence="1" id="KW-0732">Signal</keyword>
<gene>
    <name evidence="2" type="ORF">DSL99_744</name>
</gene>
<reference evidence="2 3" key="1">
    <citation type="submission" date="2018-07" db="EMBL/GenBank/DDBJ databases">
        <title>Leeuwenhoekiella genomics.</title>
        <authorList>
            <person name="Tahon G."/>
            <person name="Willems A."/>
        </authorList>
    </citation>
    <scope>NUCLEOTIDE SEQUENCE [LARGE SCALE GENOMIC DNA]</scope>
    <source>
        <strain evidence="2 3">LMG 1345</strain>
    </source>
</reference>
<proteinExistence type="predicted"/>
<dbReference type="EMBL" id="QOVL01000003">
    <property type="protein sequence ID" value="RXG32422.1"/>
    <property type="molecule type" value="Genomic_DNA"/>
</dbReference>
<sequence>MKNNIAIAILCALLISSCVENPNVTEEVYLSNPNATSSWITGLKRQLAITTNTVNINVAITSDNYFNNYSQYSKVFDALQISFIDVDVNALQADVQALREMASYGIETILPSDDSATEEDEAYMYMLPITMPNKLLSNSYLPIFKFYWISYILPLLLI</sequence>
<organism evidence="2 3">
    <name type="scientific">Leeuwenhoekiella marinoflava</name>
    <dbReference type="NCBI Taxonomy" id="988"/>
    <lineage>
        <taxon>Bacteria</taxon>
        <taxon>Pseudomonadati</taxon>
        <taxon>Bacteroidota</taxon>
        <taxon>Flavobacteriia</taxon>
        <taxon>Flavobacteriales</taxon>
        <taxon>Flavobacteriaceae</taxon>
        <taxon>Leeuwenhoekiella</taxon>
    </lineage>
</organism>
<feature type="signal peptide" evidence="1">
    <location>
        <begin position="1"/>
        <end position="21"/>
    </location>
</feature>
<evidence type="ECO:0000313" key="2">
    <source>
        <dbReference type="EMBL" id="RXG32422.1"/>
    </source>
</evidence>
<evidence type="ECO:0000256" key="1">
    <source>
        <dbReference type="SAM" id="SignalP"/>
    </source>
</evidence>
<evidence type="ECO:0000313" key="3">
    <source>
        <dbReference type="Proteomes" id="UP000290608"/>
    </source>
</evidence>
<accession>A0A4Q0PQD0</accession>
<comment type="caution">
    <text evidence="2">The sequence shown here is derived from an EMBL/GenBank/DDBJ whole genome shotgun (WGS) entry which is preliminary data.</text>
</comment>
<protein>
    <submittedName>
        <fullName evidence="2">Uncharacterized protein</fullName>
    </submittedName>
</protein>
<dbReference type="Proteomes" id="UP000290608">
    <property type="component" value="Unassembled WGS sequence"/>
</dbReference>
<dbReference type="AlphaFoldDB" id="A0A4Q0PQD0"/>
<feature type="chain" id="PRO_5020865104" evidence="1">
    <location>
        <begin position="22"/>
        <end position="158"/>
    </location>
</feature>
<dbReference type="STRING" id="1122159.SAMN02745246_00931"/>
<dbReference type="RefSeq" id="WP_073097567.1">
    <property type="nucleotide sequence ID" value="NZ_QOVL01000003.1"/>
</dbReference>